<dbReference type="PANTHER" id="PTHR47504:SF5">
    <property type="entry name" value="RIGHT ORIGIN-BINDING PROTEIN"/>
    <property type="match status" value="1"/>
</dbReference>
<protein>
    <submittedName>
        <fullName evidence="5">AraC family transcriptional regulator</fullName>
    </submittedName>
</protein>
<dbReference type="InterPro" id="IPR010499">
    <property type="entry name" value="AraC_E-bd"/>
</dbReference>
<evidence type="ECO:0000256" key="3">
    <source>
        <dbReference type="ARBA" id="ARBA00023163"/>
    </source>
</evidence>
<dbReference type="SMART" id="SM00871">
    <property type="entry name" value="AraC_E_bind"/>
    <property type="match status" value="1"/>
</dbReference>
<dbReference type="SUPFAM" id="SSF55136">
    <property type="entry name" value="Probable bacterial effector-binding domain"/>
    <property type="match status" value="1"/>
</dbReference>
<dbReference type="RefSeq" id="WP_212979441.1">
    <property type="nucleotide sequence ID" value="NZ_AP025343.1"/>
</dbReference>
<sequence length="293" mass="33726">MEALKLLRQAIDYVEEHLNSPIEIEDIAKAAMSSRYHFQRMFHSLTGFTVTEYVRNRRLTLAAEDLAATDFKIIDIALKYAYESPEAFTKAFQRLHGVTPLAAKKGNVKLKAFPRLSFQIQIKGETEMNYRITEEKALTVVGKDFIILKDAYKEVPGFVEDIWKNGTHDQINMVVGKPAGTLLYGYYFDFNEDGTKRYMMGAELQEDSGALEGLTVLHVPNQTYAVFDSRESIPDDVEIGLEIQNVWKRIYSEWFPSSNFEQVEGPCIEKYYWADNTQTDSICEVWIPVRKKE</sequence>
<dbReference type="PANTHER" id="PTHR47504">
    <property type="entry name" value="RIGHT ORIGIN-BINDING PROTEIN"/>
    <property type="match status" value="1"/>
</dbReference>
<dbReference type="AlphaFoldDB" id="A0A919YDR7"/>
<proteinExistence type="predicted"/>
<keyword evidence="6" id="KW-1185">Reference proteome</keyword>
<dbReference type="InterPro" id="IPR009057">
    <property type="entry name" value="Homeodomain-like_sf"/>
</dbReference>
<dbReference type="InterPro" id="IPR018060">
    <property type="entry name" value="HTH_AraC"/>
</dbReference>
<evidence type="ECO:0000313" key="5">
    <source>
        <dbReference type="EMBL" id="GIO48826.1"/>
    </source>
</evidence>
<evidence type="ECO:0000259" key="4">
    <source>
        <dbReference type="PROSITE" id="PS01124"/>
    </source>
</evidence>
<dbReference type="PROSITE" id="PS01124">
    <property type="entry name" value="HTH_ARAC_FAMILY_2"/>
    <property type="match status" value="1"/>
</dbReference>
<reference evidence="5 6" key="1">
    <citation type="submission" date="2021-03" db="EMBL/GenBank/DDBJ databases">
        <title>Antimicrobial resistance genes in bacteria isolated from Japanese honey, and their potential for conferring macrolide and lincosamide resistance in the American foulbrood pathogen Paenibacillus larvae.</title>
        <authorList>
            <person name="Okamoto M."/>
            <person name="Kumagai M."/>
            <person name="Kanamori H."/>
            <person name="Takamatsu D."/>
        </authorList>
    </citation>
    <scope>NUCLEOTIDE SEQUENCE [LARGE SCALE GENOMIC DNA]</scope>
    <source>
        <strain evidence="5 6">J34TS1</strain>
    </source>
</reference>
<dbReference type="InterPro" id="IPR050959">
    <property type="entry name" value="MarA-like"/>
</dbReference>
<dbReference type="EMBL" id="BORT01000016">
    <property type="protein sequence ID" value="GIO48826.1"/>
    <property type="molecule type" value="Genomic_DNA"/>
</dbReference>
<dbReference type="InterPro" id="IPR011256">
    <property type="entry name" value="Reg_factor_effector_dom_sf"/>
</dbReference>
<keyword evidence="2" id="KW-0238">DNA-binding</keyword>
<dbReference type="SMART" id="SM00342">
    <property type="entry name" value="HTH_ARAC"/>
    <property type="match status" value="1"/>
</dbReference>
<evidence type="ECO:0000256" key="1">
    <source>
        <dbReference type="ARBA" id="ARBA00023015"/>
    </source>
</evidence>
<comment type="caution">
    <text evidence="5">The sequence shown here is derived from an EMBL/GenBank/DDBJ whole genome shotgun (WGS) entry which is preliminary data.</text>
</comment>
<dbReference type="Gene3D" id="1.10.10.60">
    <property type="entry name" value="Homeodomain-like"/>
    <property type="match status" value="2"/>
</dbReference>
<accession>A0A919YDR7</accession>
<dbReference type="SUPFAM" id="SSF46689">
    <property type="entry name" value="Homeodomain-like"/>
    <property type="match status" value="2"/>
</dbReference>
<dbReference type="Pfam" id="PF12833">
    <property type="entry name" value="HTH_18"/>
    <property type="match status" value="1"/>
</dbReference>
<dbReference type="GO" id="GO:0003700">
    <property type="term" value="F:DNA-binding transcription factor activity"/>
    <property type="evidence" value="ECO:0007669"/>
    <property type="project" value="InterPro"/>
</dbReference>
<feature type="domain" description="HTH araC/xylS-type" evidence="4">
    <location>
        <begin position="8"/>
        <end position="106"/>
    </location>
</feature>
<organism evidence="5 6">
    <name type="scientific">Paenibacillus azoreducens</name>
    <dbReference type="NCBI Taxonomy" id="116718"/>
    <lineage>
        <taxon>Bacteria</taxon>
        <taxon>Bacillati</taxon>
        <taxon>Bacillota</taxon>
        <taxon>Bacilli</taxon>
        <taxon>Bacillales</taxon>
        <taxon>Paenibacillaceae</taxon>
        <taxon>Paenibacillus</taxon>
    </lineage>
</organism>
<evidence type="ECO:0000256" key="2">
    <source>
        <dbReference type="ARBA" id="ARBA00023125"/>
    </source>
</evidence>
<keyword evidence="1" id="KW-0805">Transcription regulation</keyword>
<dbReference type="Proteomes" id="UP000682811">
    <property type="component" value="Unassembled WGS sequence"/>
</dbReference>
<name>A0A919YDR7_9BACL</name>
<dbReference type="InterPro" id="IPR018062">
    <property type="entry name" value="HTH_AraC-typ_CS"/>
</dbReference>
<keyword evidence="3" id="KW-0804">Transcription</keyword>
<dbReference type="PROSITE" id="PS00041">
    <property type="entry name" value="HTH_ARAC_FAMILY_1"/>
    <property type="match status" value="1"/>
</dbReference>
<dbReference type="Gene3D" id="3.20.80.10">
    <property type="entry name" value="Regulatory factor, effector binding domain"/>
    <property type="match status" value="1"/>
</dbReference>
<dbReference type="Pfam" id="PF14526">
    <property type="entry name" value="Cass2"/>
    <property type="match status" value="1"/>
</dbReference>
<dbReference type="GO" id="GO:0043565">
    <property type="term" value="F:sequence-specific DNA binding"/>
    <property type="evidence" value="ECO:0007669"/>
    <property type="project" value="InterPro"/>
</dbReference>
<dbReference type="InterPro" id="IPR029441">
    <property type="entry name" value="Cass2"/>
</dbReference>
<gene>
    <name evidence="5" type="ORF">J34TS1_35910</name>
</gene>
<evidence type="ECO:0000313" key="6">
    <source>
        <dbReference type="Proteomes" id="UP000682811"/>
    </source>
</evidence>